<dbReference type="InterPro" id="IPR010987">
    <property type="entry name" value="Glutathione-S-Trfase_C-like"/>
</dbReference>
<dbReference type="Proteomes" id="UP001595528">
    <property type="component" value="Unassembled WGS sequence"/>
</dbReference>
<sequence length="213" mass="23424">MEILADPITVNCRKVIAGLKMMDADYRLTKIDYFQGEQKSPAYVALNPMAAIPAMRDGDLVLTESNSILQYAADKLGRAEAYPTDLKTRADINRWLLWECGHWFPSCYVYLVENCVKPLLGAETDPAALAAEADNFAKLAGILDSRLAGSRYIAGDAPTIADVAVAAPMHLHGWMKLPLEPHANVRRWIGEIEAQPWWKATHVGEGFVAAEAA</sequence>
<evidence type="ECO:0000313" key="4">
    <source>
        <dbReference type="Proteomes" id="UP001595528"/>
    </source>
</evidence>
<feature type="domain" description="GST N-terminal" evidence="1">
    <location>
        <begin position="1"/>
        <end position="80"/>
    </location>
</feature>
<dbReference type="Gene3D" id="1.20.1050.10">
    <property type="match status" value="1"/>
</dbReference>
<dbReference type="PROSITE" id="PS50405">
    <property type="entry name" value="GST_CTER"/>
    <property type="match status" value="1"/>
</dbReference>
<dbReference type="Pfam" id="PF13410">
    <property type="entry name" value="GST_C_2"/>
    <property type="match status" value="1"/>
</dbReference>
<gene>
    <name evidence="3" type="ORF">ACFOGJ_10720</name>
</gene>
<dbReference type="InterPro" id="IPR040079">
    <property type="entry name" value="Glutathione_S-Trfase"/>
</dbReference>
<name>A0ABV7KZC2_9PROT</name>
<dbReference type="SFLD" id="SFLDG00358">
    <property type="entry name" value="Main_(cytGST)"/>
    <property type="match status" value="1"/>
</dbReference>
<comment type="caution">
    <text evidence="3">The sequence shown here is derived from an EMBL/GenBank/DDBJ whole genome shotgun (WGS) entry which is preliminary data.</text>
</comment>
<evidence type="ECO:0000259" key="1">
    <source>
        <dbReference type="PROSITE" id="PS50404"/>
    </source>
</evidence>
<protein>
    <submittedName>
        <fullName evidence="3">Glutathione S-transferase family protein</fullName>
    </submittedName>
</protein>
<proteinExistence type="predicted"/>
<dbReference type="PANTHER" id="PTHR44051:SF8">
    <property type="entry name" value="GLUTATHIONE S-TRANSFERASE GSTA"/>
    <property type="match status" value="1"/>
</dbReference>
<keyword evidence="4" id="KW-1185">Reference proteome</keyword>
<evidence type="ECO:0000259" key="2">
    <source>
        <dbReference type="PROSITE" id="PS50405"/>
    </source>
</evidence>
<dbReference type="InterPro" id="IPR036249">
    <property type="entry name" value="Thioredoxin-like_sf"/>
</dbReference>
<reference evidence="4" key="1">
    <citation type="journal article" date="2019" name="Int. J. Syst. Evol. Microbiol.">
        <title>The Global Catalogue of Microorganisms (GCM) 10K type strain sequencing project: providing services to taxonomists for standard genome sequencing and annotation.</title>
        <authorList>
            <consortium name="The Broad Institute Genomics Platform"/>
            <consortium name="The Broad Institute Genome Sequencing Center for Infectious Disease"/>
            <person name="Wu L."/>
            <person name="Ma J."/>
        </authorList>
    </citation>
    <scope>NUCLEOTIDE SEQUENCE [LARGE SCALE GENOMIC DNA]</scope>
    <source>
        <strain evidence="4">KCTC 42964</strain>
    </source>
</reference>
<dbReference type="InterPro" id="IPR036282">
    <property type="entry name" value="Glutathione-S-Trfase_C_sf"/>
</dbReference>
<dbReference type="Gene3D" id="3.40.30.10">
    <property type="entry name" value="Glutaredoxin"/>
    <property type="match status" value="1"/>
</dbReference>
<feature type="domain" description="GST C-terminal" evidence="2">
    <location>
        <begin position="85"/>
        <end position="213"/>
    </location>
</feature>
<dbReference type="RefSeq" id="WP_379900105.1">
    <property type="nucleotide sequence ID" value="NZ_JBHRTR010000025.1"/>
</dbReference>
<dbReference type="PROSITE" id="PS50404">
    <property type="entry name" value="GST_NTER"/>
    <property type="match status" value="1"/>
</dbReference>
<dbReference type="Pfam" id="PF13409">
    <property type="entry name" value="GST_N_2"/>
    <property type="match status" value="1"/>
</dbReference>
<dbReference type="SUPFAM" id="SSF47616">
    <property type="entry name" value="GST C-terminal domain-like"/>
    <property type="match status" value="1"/>
</dbReference>
<dbReference type="PANTHER" id="PTHR44051">
    <property type="entry name" value="GLUTATHIONE S-TRANSFERASE-RELATED"/>
    <property type="match status" value="1"/>
</dbReference>
<accession>A0ABV7KZC2</accession>
<dbReference type="InterPro" id="IPR004045">
    <property type="entry name" value="Glutathione_S-Trfase_N"/>
</dbReference>
<dbReference type="SUPFAM" id="SSF52833">
    <property type="entry name" value="Thioredoxin-like"/>
    <property type="match status" value="1"/>
</dbReference>
<dbReference type="SFLD" id="SFLDS00019">
    <property type="entry name" value="Glutathione_Transferase_(cytos"/>
    <property type="match status" value="1"/>
</dbReference>
<organism evidence="3 4">
    <name type="scientific">Marinibaculum pumilum</name>
    <dbReference type="NCBI Taxonomy" id="1766165"/>
    <lineage>
        <taxon>Bacteria</taxon>
        <taxon>Pseudomonadati</taxon>
        <taxon>Pseudomonadota</taxon>
        <taxon>Alphaproteobacteria</taxon>
        <taxon>Rhodospirillales</taxon>
        <taxon>Rhodospirillaceae</taxon>
        <taxon>Marinibaculum</taxon>
    </lineage>
</organism>
<dbReference type="EMBL" id="JBHRTR010000025">
    <property type="protein sequence ID" value="MFC3227707.1"/>
    <property type="molecule type" value="Genomic_DNA"/>
</dbReference>
<evidence type="ECO:0000313" key="3">
    <source>
        <dbReference type="EMBL" id="MFC3227707.1"/>
    </source>
</evidence>